<name>A0ABS8YN55_9BACL</name>
<keyword evidence="5 7" id="KW-0472">Membrane</keyword>
<dbReference type="EMBL" id="JAJNBZ010000020">
    <property type="protein sequence ID" value="MCE5171750.1"/>
    <property type="molecule type" value="Genomic_DNA"/>
</dbReference>
<organism evidence="8 9">
    <name type="scientific">Paenibacillus profundus</name>
    <dbReference type="NCBI Taxonomy" id="1173085"/>
    <lineage>
        <taxon>Bacteria</taxon>
        <taxon>Bacillati</taxon>
        <taxon>Bacillota</taxon>
        <taxon>Bacilli</taxon>
        <taxon>Bacillales</taxon>
        <taxon>Paenibacillaceae</taxon>
        <taxon>Paenibacillus</taxon>
    </lineage>
</organism>
<keyword evidence="9" id="KW-1185">Reference proteome</keyword>
<evidence type="ECO:0000256" key="5">
    <source>
        <dbReference type="ARBA" id="ARBA00023136"/>
    </source>
</evidence>
<evidence type="ECO:0000256" key="4">
    <source>
        <dbReference type="ARBA" id="ARBA00022989"/>
    </source>
</evidence>
<feature type="transmembrane region" description="Helical" evidence="7">
    <location>
        <begin position="77"/>
        <end position="98"/>
    </location>
</feature>
<feature type="coiled-coil region" evidence="6">
    <location>
        <begin position="94"/>
        <end position="121"/>
    </location>
</feature>
<dbReference type="InterPro" id="IPR002549">
    <property type="entry name" value="AI-2E-like"/>
</dbReference>
<dbReference type="PANTHER" id="PTHR21716:SF15">
    <property type="entry name" value="TRANSPORT PROTEIN YRRI-RELATED"/>
    <property type="match status" value="1"/>
</dbReference>
<comment type="similarity">
    <text evidence="2">Belongs to the autoinducer-2 exporter (AI-2E) (TC 2.A.86) family.</text>
</comment>
<evidence type="ECO:0000256" key="3">
    <source>
        <dbReference type="ARBA" id="ARBA00022692"/>
    </source>
</evidence>
<keyword evidence="3 7" id="KW-0812">Transmembrane</keyword>
<proteinExistence type="inferred from homology"/>
<dbReference type="RefSeq" id="WP_233698126.1">
    <property type="nucleotide sequence ID" value="NZ_JAJNBZ010000020.1"/>
</dbReference>
<evidence type="ECO:0000313" key="8">
    <source>
        <dbReference type="EMBL" id="MCE5171750.1"/>
    </source>
</evidence>
<reference evidence="8 9" key="1">
    <citation type="submission" date="2021-11" db="EMBL/GenBank/DDBJ databases">
        <title>Draft genome sequence of Paenibacillus profundus YoMME, a new Gram-positive bacteria with exoelectrogenic properties.</title>
        <authorList>
            <person name="Hubenova Y."/>
            <person name="Hubenova E."/>
            <person name="Manasiev Y."/>
            <person name="Peykov S."/>
            <person name="Mitov M."/>
        </authorList>
    </citation>
    <scope>NUCLEOTIDE SEQUENCE [LARGE SCALE GENOMIC DNA]</scope>
    <source>
        <strain evidence="8 9">YoMME</strain>
    </source>
</reference>
<accession>A0ABS8YN55</accession>
<evidence type="ECO:0000256" key="2">
    <source>
        <dbReference type="ARBA" id="ARBA00009773"/>
    </source>
</evidence>
<evidence type="ECO:0000256" key="1">
    <source>
        <dbReference type="ARBA" id="ARBA00004141"/>
    </source>
</evidence>
<comment type="subcellular location">
    <subcellularLocation>
        <location evidence="1">Membrane</location>
        <topology evidence="1">Multi-pass membrane protein</topology>
    </subcellularLocation>
</comment>
<evidence type="ECO:0000313" key="9">
    <source>
        <dbReference type="Proteomes" id="UP001199916"/>
    </source>
</evidence>
<feature type="transmembrane region" description="Helical" evidence="7">
    <location>
        <begin position="158"/>
        <end position="179"/>
    </location>
</feature>
<keyword evidence="6" id="KW-0175">Coiled coil</keyword>
<evidence type="ECO:0000256" key="7">
    <source>
        <dbReference type="SAM" id="Phobius"/>
    </source>
</evidence>
<comment type="caution">
    <text evidence="8">The sequence shown here is derived from an EMBL/GenBank/DDBJ whole genome shotgun (WGS) entry which is preliminary data.</text>
</comment>
<feature type="transmembrane region" description="Helical" evidence="7">
    <location>
        <begin position="326"/>
        <end position="352"/>
    </location>
</feature>
<keyword evidence="4 7" id="KW-1133">Transmembrane helix</keyword>
<feature type="transmembrane region" description="Helical" evidence="7">
    <location>
        <begin position="36"/>
        <end position="57"/>
    </location>
</feature>
<feature type="transmembrane region" description="Helical" evidence="7">
    <location>
        <begin position="265"/>
        <end position="289"/>
    </location>
</feature>
<sequence>MERFWKNRLFVYGVYILLGLIIVYILLLLKPLIGHVYGFMKAVLAPFFIAMIIAYVLNPVVTLLNERKVPRTMAVLLIYAVFIASLTVILINMIPMLMKQLEELNNQMPHLNAKAEKLMDGLSQSSIMPPSVRSGLNDWLYAFEERLGKGISNFMDNIGATINMLFIALIVPFLIFYILKDFDVFERTIIAYVPKSHRKHMVMMLKEIDTALGNYIRGQFLVCVIIGVLAYIGYMIVGMPYALLLALCVAIFNIIPYLGPYFGAAPALIVASTISLKMLIFVAVVNTICQILEGNIISPQVVGRTLHMHPLVIIFALLVGGELAGVVGLILAVPFFAALKVVLSHVFTYYIWRKTP</sequence>
<gene>
    <name evidence="8" type="ORF">LQV63_20950</name>
</gene>
<feature type="transmembrane region" description="Helical" evidence="7">
    <location>
        <begin position="215"/>
        <end position="234"/>
    </location>
</feature>
<feature type="transmembrane region" description="Helical" evidence="7">
    <location>
        <begin position="12"/>
        <end position="29"/>
    </location>
</feature>
<evidence type="ECO:0000256" key="6">
    <source>
        <dbReference type="SAM" id="Coils"/>
    </source>
</evidence>
<protein>
    <submittedName>
        <fullName evidence="8">AI-2E family transporter</fullName>
    </submittedName>
</protein>
<dbReference type="Proteomes" id="UP001199916">
    <property type="component" value="Unassembled WGS sequence"/>
</dbReference>
<dbReference type="Pfam" id="PF01594">
    <property type="entry name" value="AI-2E_transport"/>
    <property type="match status" value="1"/>
</dbReference>
<dbReference type="PANTHER" id="PTHR21716">
    <property type="entry name" value="TRANSMEMBRANE PROTEIN"/>
    <property type="match status" value="1"/>
</dbReference>